<evidence type="ECO:0000313" key="3">
    <source>
        <dbReference type="EMBL" id="KAK4480229.1"/>
    </source>
</evidence>
<sequence length="231" mass="24722">MVEIFLILQQVLMALPQGAKYYHSEGNISAPDFPSPRDIEGHGSHTTSIAVSGLVYGTNMYGLGLGTARGDVVSGRIVVYKICWYDGCSDIDILAAFVDTHEHSTSNSRKPDLTVPGEEIMAACSNTMTGLPKDNRVVPYNIISRLFMSCTHAFGAAVNIRSYIATWSLAALKFALITIAKNSIDQNYPSFALSGPASTFVTRIFHRVVTNVGSSSSTCTAFVVASSGLGI</sequence>
<dbReference type="EMBL" id="JAYDYQ010002686">
    <property type="protein sequence ID" value="KAK4480229.1"/>
    <property type="molecule type" value="Genomic_DNA"/>
</dbReference>
<accession>A0ABR0CT25</accession>
<dbReference type="PANTHER" id="PTHR10795">
    <property type="entry name" value="PROPROTEIN CONVERTASE SUBTILISIN/KEXIN"/>
    <property type="match status" value="1"/>
</dbReference>
<keyword evidence="4" id="KW-1185">Reference proteome</keyword>
<comment type="caution">
    <text evidence="3">The sequence shown here is derived from an EMBL/GenBank/DDBJ whole genome shotgun (WGS) entry which is preliminary data.</text>
</comment>
<keyword evidence="2" id="KW-0732">Signal</keyword>
<evidence type="ECO:0000256" key="2">
    <source>
        <dbReference type="ARBA" id="ARBA00022729"/>
    </source>
</evidence>
<protein>
    <recommendedName>
        <fullName evidence="5">Peptidase S8/S53 domain-containing protein</fullName>
    </recommendedName>
</protein>
<reference evidence="3 4" key="1">
    <citation type="journal article" date="2023" name="bioRxiv">
        <title>Genome report: Whole genome sequence and annotation of Penstemon davidsonii.</title>
        <authorList>
            <person name="Ostevik K.L."/>
            <person name="Alabady M."/>
            <person name="Zhang M."/>
            <person name="Rausher M.D."/>
        </authorList>
    </citation>
    <scope>NUCLEOTIDE SEQUENCE [LARGE SCALE GENOMIC DNA]</scope>
    <source>
        <strain evidence="3">DNT005</strain>
        <tissue evidence="3">Whole leaf</tissue>
    </source>
</reference>
<evidence type="ECO:0008006" key="5">
    <source>
        <dbReference type="Google" id="ProtNLM"/>
    </source>
</evidence>
<dbReference type="Gene3D" id="3.40.50.200">
    <property type="entry name" value="Peptidase S8/S53 domain"/>
    <property type="match status" value="2"/>
</dbReference>
<evidence type="ECO:0000256" key="1">
    <source>
        <dbReference type="ARBA" id="ARBA00011073"/>
    </source>
</evidence>
<comment type="similarity">
    <text evidence="1">Belongs to the peptidase S8 family.</text>
</comment>
<gene>
    <name evidence="3" type="ORF">RD792_013291</name>
</gene>
<dbReference type="InterPro" id="IPR036852">
    <property type="entry name" value="Peptidase_S8/S53_dom_sf"/>
</dbReference>
<dbReference type="InterPro" id="IPR045051">
    <property type="entry name" value="SBT"/>
</dbReference>
<dbReference type="Proteomes" id="UP001291926">
    <property type="component" value="Unassembled WGS sequence"/>
</dbReference>
<proteinExistence type="inferred from homology"/>
<dbReference type="SUPFAM" id="SSF52743">
    <property type="entry name" value="Subtilisin-like"/>
    <property type="match status" value="1"/>
</dbReference>
<name>A0ABR0CT25_9LAMI</name>
<organism evidence="3 4">
    <name type="scientific">Penstemon davidsonii</name>
    <dbReference type="NCBI Taxonomy" id="160366"/>
    <lineage>
        <taxon>Eukaryota</taxon>
        <taxon>Viridiplantae</taxon>
        <taxon>Streptophyta</taxon>
        <taxon>Embryophyta</taxon>
        <taxon>Tracheophyta</taxon>
        <taxon>Spermatophyta</taxon>
        <taxon>Magnoliopsida</taxon>
        <taxon>eudicotyledons</taxon>
        <taxon>Gunneridae</taxon>
        <taxon>Pentapetalae</taxon>
        <taxon>asterids</taxon>
        <taxon>lamiids</taxon>
        <taxon>Lamiales</taxon>
        <taxon>Plantaginaceae</taxon>
        <taxon>Cheloneae</taxon>
        <taxon>Penstemon</taxon>
    </lineage>
</organism>
<evidence type="ECO:0000313" key="4">
    <source>
        <dbReference type="Proteomes" id="UP001291926"/>
    </source>
</evidence>